<organism evidence="10 11">
    <name type="scientific">Balaenoptera physalus</name>
    <name type="common">Fin whale</name>
    <name type="synonym">Balaena physalus</name>
    <dbReference type="NCBI Taxonomy" id="9770"/>
    <lineage>
        <taxon>Eukaryota</taxon>
        <taxon>Metazoa</taxon>
        <taxon>Chordata</taxon>
        <taxon>Craniata</taxon>
        <taxon>Vertebrata</taxon>
        <taxon>Euteleostomi</taxon>
        <taxon>Mammalia</taxon>
        <taxon>Eutheria</taxon>
        <taxon>Laurasiatheria</taxon>
        <taxon>Artiodactyla</taxon>
        <taxon>Whippomorpha</taxon>
        <taxon>Cetacea</taxon>
        <taxon>Mysticeti</taxon>
        <taxon>Balaenopteridae</taxon>
        <taxon>Balaenoptera</taxon>
    </lineage>
</organism>
<dbReference type="GO" id="GO:0000139">
    <property type="term" value="C:Golgi membrane"/>
    <property type="evidence" value="ECO:0007669"/>
    <property type="project" value="TreeGrafter"/>
</dbReference>
<evidence type="ECO:0000256" key="5">
    <source>
        <dbReference type="ARBA" id="ARBA00022692"/>
    </source>
</evidence>
<comment type="subcellular location">
    <subcellularLocation>
        <location evidence="2">Membrane</location>
        <topology evidence="2">Multi-pass membrane protein</topology>
    </subcellularLocation>
</comment>
<dbReference type="PANTHER" id="PTHR10743:SF0">
    <property type="entry name" value="PROTEIN RER1"/>
    <property type="match status" value="1"/>
</dbReference>
<evidence type="ECO:0000256" key="3">
    <source>
        <dbReference type="ARBA" id="ARBA00006070"/>
    </source>
</evidence>
<dbReference type="OrthoDB" id="448250at2759"/>
<comment type="similarity">
    <text evidence="3">Belongs to the RER1 family.</text>
</comment>
<evidence type="ECO:0000313" key="11">
    <source>
        <dbReference type="Proteomes" id="UP000437017"/>
    </source>
</evidence>
<dbReference type="InterPro" id="IPR004932">
    <property type="entry name" value="Rer1"/>
</dbReference>
<keyword evidence="5 9" id="KW-0812">Transmembrane</keyword>
<dbReference type="GO" id="GO:0005783">
    <property type="term" value="C:endoplasmic reticulum"/>
    <property type="evidence" value="ECO:0007669"/>
    <property type="project" value="GOC"/>
</dbReference>
<comment type="caution">
    <text evidence="10">The sequence shown here is derived from an EMBL/GenBank/DDBJ whole genome shotgun (WGS) entry which is preliminary data.</text>
</comment>
<feature type="compositionally biased region" description="Basic residues" evidence="8">
    <location>
        <begin position="342"/>
        <end position="363"/>
    </location>
</feature>
<dbReference type="Pfam" id="PF03248">
    <property type="entry name" value="Rer1"/>
    <property type="match status" value="1"/>
</dbReference>
<evidence type="ECO:0000256" key="8">
    <source>
        <dbReference type="SAM" id="MobiDB-lite"/>
    </source>
</evidence>
<dbReference type="PANTHER" id="PTHR10743">
    <property type="entry name" value="PROTEIN RER1"/>
    <property type="match status" value="1"/>
</dbReference>
<evidence type="ECO:0000256" key="7">
    <source>
        <dbReference type="ARBA" id="ARBA00023136"/>
    </source>
</evidence>
<feature type="compositionally biased region" description="Basic and acidic residues" evidence="8">
    <location>
        <begin position="13"/>
        <end position="23"/>
    </location>
</feature>
<proteinExistence type="inferred from homology"/>
<dbReference type="EMBL" id="SGJD01000236">
    <property type="protein sequence ID" value="KAB0406070.1"/>
    <property type="molecule type" value="Genomic_DNA"/>
</dbReference>
<dbReference type="Proteomes" id="UP000437017">
    <property type="component" value="Unassembled WGS sequence"/>
</dbReference>
<reference evidence="10 11" key="1">
    <citation type="journal article" date="2019" name="PLoS ONE">
        <title>Genomic analyses reveal an absence of contemporary introgressive admixture between fin whales and blue whales, despite known hybrids.</title>
        <authorList>
            <person name="Westbury M.V."/>
            <person name="Petersen B."/>
            <person name="Lorenzen E.D."/>
        </authorList>
    </citation>
    <scope>NUCLEOTIDE SEQUENCE [LARGE SCALE GENOMIC DNA]</scope>
    <source>
        <strain evidence="10">FinWhale-01</strain>
    </source>
</reference>
<keyword evidence="7 9" id="KW-0472">Membrane</keyword>
<evidence type="ECO:0000256" key="6">
    <source>
        <dbReference type="ARBA" id="ARBA00022989"/>
    </source>
</evidence>
<feature type="region of interest" description="Disordered" evidence="8">
    <location>
        <begin position="342"/>
        <end position="373"/>
    </location>
</feature>
<evidence type="ECO:0000256" key="1">
    <source>
        <dbReference type="ARBA" id="ARBA00003348"/>
    </source>
</evidence>
<feature type="compositionally biased region" description="Polar residues" evidence="8">
    <location>
        <begin position="1"/>
        <end position="11"/>
    </location>
</feature>
<dbReference type="GO" id="GO:0006890">
    <property type="term" value="P:retrograde vesicle-mediated transport, Golgi to endoplasmic reticulum"/>
    <property type="evidence" value="ECO:0007669"/>
    <property type="project" value="TreeGrafter"/>
</dbReference>
<evidence type="ECO:0000256" key="9">
    <source>
        <dbReference type="SAM" id="Phobius"/>
    </source>
</evidence>
<keyword evidence="11" id="KW-1185">Reference proteome</keyword>
<dbReference type="AlphaFoldDB" id="A0A6A1QDT4"/>
<gene>
    <name evidence="10" type="ORF">E2I00_009593</name>
</gene>
<comment type="function">
    <text evidence="1">Involved in the retrieval of endoplasmic reticulum membrane proteins from the early Golgi compartment.</text>
</comment>
<feature type="transmembrane region" description="Helical" evidence="9">
    <location>
        <begin position="203"/>
        <end position="222"/>
    </location>
</feature>
<accession>A0A6A1QDT4</accession>
<evidence type="ECO:0000256" key="2">
    <source>
        <dbReference type="ARBA" id="ARBA00004141"/>
    </source>
</evidence>
<feature type="transmembrane region" description="Helical" evidence="9">
    <location>
        <begin position="306"/>
        <end position="323"/>
    </location>
</feature>
<keyword evidence="6 9" id="KW-1133">Transmembrane helix</keyword>
<feature type="region of interest" description="Disordered" evidence="8">
    <location>
        <begin position="1"/>
        <end position="23"/>
    </location>
</feature>
<name>A0A6A1QDT4_BALPH</name>
<feature type="region of interest" description="Disordered" evidence="8">
    <location>
        <begin position="127"/>
        <end position="172"/>
    </location>
</feature>
<dbReference type="GO" id="GO:0006621">
    <property type="term" value="P:protein retention in ER lumen"/>
    <property type="evidence" value="ECO:0007669"/>
    <property type="project" value="TreeGrafter"/>
</dbReference>
<evidence type="ECO:0000256" key="4">
    <source>
        <dbReference type="ARBA" id="ARBA00014112"/>
    </source>
</evidence>
<protein>
    <recommendedName>
        <fullName evidence="4">Protein RER1</fullName>
    </recommendedName>
</protein>
<evidence type="ECO:0000313" key="10">
    <source>
        <dbReference type="EMBL" id="KAB0406070.1"/>
    </source>
</evidence>
<feature type="compositionally biased region" description="Pro residues" evidence="8">
    <location>
        <begin position="131"/>
        <end position="145"/>
    </location>
</feature>
<sequence>MSCSRTVSSYGDRTPRQEPPRRHLDDVTLWLSQLQRTHSQEAEQHIDIEMNRDAIALKYPAHQTTARTMCNAQPVAYGFMIHKDGSMKHFQGGLAMESSPVPEDFIKFLPVCGSVYMRWQRRGGRGARLPLPGPSEAPAWPPPTSSFPRPSGDRAWQQWTASRSEGDSVGDSVHGKPSVVYRFFTSLGQVYQAWLDKSTPYTAVRWVVTLGLSFIYMIRVYLLPGWYIVTYALGIHHLNLLIAFLSPKVDPSLMEDSDDGPSLPTKQNEFQSSIRRLPEFKSWHVVTKGILVAMVCTFFEAFNVPVFWPILVMYFIMLFCITMKRQITHMIEYRYIPRSRTARRHTRGRRTRARRSPARRGHPPRALDGHELL</sequence>